<dbReference type="GO" id="GO:0032259">
    <property type="term" value="P:methylation"/>
    <property type="evidence" value="ECO:0007669"/>
    <property type="project" value="UniProtKB-KW"/>
</dbReference>
<feature type="domain" description="SET" evidence="5">
    <location>
        <begin position="35"/>
        <end position="226"/>
    </location>
</feature>
<protein>
    <recommendedName>
        <fullName evidence="5">SET domain-containing protein</fullName>
    </recommendedName>
</protein>
<gene>
    <name evidence="6" type="ORF">LPJ61_002106</name>
</gene>
<sequence>MAGACGDELLEQFRAWLEENGAALDKLEFRRSAHGNGVFARAPIGEGEEYARIPKRLIITESVCREELREVELAGRALLCTFLVHQRFVSQDSFWKPYMDILPSDIPTPLCFTDAELGLLKGTPMEHAVADRRKSLQSEHQEAQRAATAAIPEDEFGFDRYVWAANVVSSRGFGQAMGGDNVLLPLLDMMNHRPLTRVTWAVGDDSVAFAAGATMREGAEVMNNYGAKSNEELLLGYGFCAPSNPLNYYHIRLNYSQDPLAVAKQEILELTGAADLDHYIRISGLPRNLMPMLRVMVMTEVDVYYTQNQLAGKAPGDGWAQQLGLRIELRAHFLLTHLLRNKLQALGPVAAVDTPCGRQAMQYRDETRAILQSTLANLDRAAHRLLGAGRAAFDEGRHLLPSYMSSDGLPAVGDSGDNDQSSDDAGTDGDGGGAPKRARTSPPFADVLLSRHSFASDDEFADAVEQVDIDEDVLLALFVLRCQMRPESPWHGAVVRLVDFVHPMMESGTDEHAETMMEMGEIHDALFPLLSDHFPDVFPPERFTPELFLWAAGIVEACRLRIPADLVDGCGSGAASVNGDDDSSDGGIEGLCLV</sequence>
<dbReference type="CDD" id="cd19180">
    <property type="entry name" value="SET_SpSET10-like"/>
    <property type="match status" value="1"/>
</dbReference>
<comment type="caution">
    <text evidence="6">The sequence shown here is derived from an EMBL/GenBank/DDBJ whole genome shotgun (WGS) entry which is preliminary data.</text>
</comment>
<evidence type="ECO:0000313" key="7">
    <source>
        <dbReference type="Proteomes" id="UP001143981"/>
    </source>
</evidence>
<dbReference type="InterPro" id="IPR044432">
    <property type="entry name" value="Set10/Efm1_SET"/>
</dbReference>
<dbReference type="Proteomes" id="UP001143981">
    <property type="component" value="Unassembled WGS sequence"/>
</dbReference>
<dbReference type="AlphaFoldDB" id="A0A9W7Y8X3"/>
<dbReference type="PANTHER" id="PTHR13271:SF147">
    <property type="entry name" value="PROTEIN-LYSINE N-METHYLTRANSFERASE EFM1-RELATED"/>
    <property type="match status" value="1"/>
</dbReference>
<dbReference type="GO" id="GO:0016279">
    <property type="term" value="F:protein-lysine N-methyltransferase activity"/>
    <property type="evidence" value="ECO:0007669"/>
    <property type="project" value="InterPro"/>
</dbReference>
<evidence type="ECO:0000313" key="6">
    <source>
        <dbReference type="EMBL" id="KAJ1732312.1"/>
    </source>
</evidence>
<feature type="compositionally biased region" description="Acidic residues" evidence="4">
    <location>
        <begin position="416"/>
        <end position="427"/>
    </location>
</feature>
<dbReference type="Pfam" id="PF00856">
    <property type="entry name" value="SET"/>
    <property type="match status" value="1"/>
</dbReference>
<dbReference type="Gene3D" id="3.90.1410.10">
    <property type="entry name" value="set domain protein methyltransferase, domain 1"/>
    <property type="match status" value="1"/>
</dbReference>
<dbReference type="InterPro" id="IPR001214">
    <property type="entry name" value="SET_dom"/>
</dbReference>
<keyword evidence="7" id="KW-1185">Reference proteome</keyword>
<dbReference type="OrthoDB" id="42889at2759"/>
<keyword evidence="2" id="KW-0808">Transferase</keyword>
<evidence type="ECO:0000256" key="2">
    <source>
        <dbReference type="ARBA" id="ARBA00022679"/>
    </source>
</evidence>
<evidence type="ECO:0000259" key="5">
    <source>
        <dbReference type="Pfam" id="PF00856"/>
    </source>
</evidence>
<accession>A0A9W7Y8X3</accession>
<dbReference type="SUPFAM" id="SSF82199">
    <property type="entry name" value="SET domain"/>
    <property type="match status" value="1"/>
</dbReference>
<keyword evidence="3" id="KW-0949">S-adenosyl-L-methionine</keyword>
<dbReference type="PANTHER" id="PTHR13271">
    <property type="entry name" value="UNCHARACTERIZED PUTATIVE METHYLTRANSFERASE"/>
    <property type="match status" value="1"/>
</dbReference>
<evidence type="ECO:0000256" key="4">
    <source>
        <dbReference type="SAM" id="MobiDB-lite"/>
    </source>
</evidence>
<feature type="region of interest" description="Disordered" evidence="4">
    <location>
        <begin position="404"/>
        <end position="441"/>
    </location>
</feature>
<dbReference type="Gene3D" id="3.90.1420.10">
    <property type="entry name" value="Rubisco LSMT, substrate-binding domain"/>
    <property type="match status" value="1"/>
</dbReference>
<dbReference type="InterPro" id="IPR050600">
    <property type="entry name" value="SETD3_SETD6_MTase"/>
</dbReference>
<keyword evidence="1" id="KW-0489">Methyltransferase</keyword>
<dbReference type="InterPro" id="IPR046341">
    <property type="entry name" value="SET_dom_sf"/>
</dbReference>
<reference evidence="6" key="1">
    <citation type="submission" date="2022-07" db="EMBL/GenBank/DDBJ databases">
        <title>Phylogenomic reconstructions and comparative analyses of Kickxellomycotina fungi.</title>
        <authorList>
            <person name="Reynolds N.K."/>
            <person name="Stajich J.E."/>
            <person name="Barry K."/>
            <person name="Grigoriev I.V."/>
            <person name="Crous P."/>
            <person name="Smith M.E."/>
        </authorList>
    </citation>
    <scope>NUCLEOTIDE SEQUENCE</scope>
    <source>
        <strain evidence="6">BCRC 34381</strain>
    </source>
</reference>
<evidence type="ECO:0000256" key="1">
    <source>
        <dbReference type="ARBA" id="ARBA00022603"/>
    </source>
</evidence>
<name>A0A9W7Y8X3_9FUNG</name>
<dbReference type="EMBL" id="JANBOI010000238">
    <property type="protein sequence ID" value="KAJ1732312.1"/>
    <property type="molecule type" value="Genomic_DNA"/>
</dbReference>
<evidence type="ECO:0000256" key="3">
    <source>
        <dbReference type="ARBA" id="ARBA00022691"/>
    </source>
</evidence>
<dbReference type="InterPro" id="IPR036464">
    <property type="entry name" value="Rubisco_LSMT_subst-bd_sf"/>
</dbReference>
<proteinExistence type="predicted"/>
<organism evidence="6 7">
    <name type="scientific">Coemansia biformis</name>
    <dbReference type="NCBI Taxonomy" id="1286918"/>
    <lineage>
        <taxon>Eukaryota</taxon>
        <taxon>Fungi</taxon>
        <taxon>Fungi incertae sedis</taxon>
        <taxon>Zoopagomycota</taxon>
        <taxon>Kickxellomycotina</taxon>
        <taxon>Kickxellomycetes</taxon>
        <taxon>Kickxellales</taxon>
        <taxon>Kickxellaceae</taxon>
        <taxon>Coemansia</taxon>
    </lineage>
</organism>